<feature type="active site" description="Charge relay system" evidence="6">
    <location>
        <position position="106"/>
    </location>
</feature>
<protein>
    <recommendedName>
        <fullName evidence="3 5">6-carboxy-5,6,7,8-tetrahydropterin synthase</fullName>
        <ecNumber evidence="5">4.-.-.-</ecNumber>
    </recommendedName>
</protein>
<dbReference type="SUPFAM" id="SSF55620">
    <property type="entry name" value="Tetrahydrobiopterin biosynthesis enzymes-like"/>
    <property type="match status" value="1"/>
</dbReference>
<gene>
    <name evidence="8" type="ORF">A2257_00515</name>
</gene>
<evidence type="ECO:0000256" key="3">
    <source>
        <dbReference type="ARBA" id="ARBA00018141"/>
    </source>
</evidence>
<dbReference type="PANTHER" id="PTHR12589:SF8">
    <property type="entry name" value="6-CARBOXY-5,6,7,8-TETRAHYDROPTERIN SYNTHASE"/>
    <property type="match status" value="1"/>
</dbReference>
<feature type="active site" description="Proton acceptor" evidence="6">
    <location>
        <position position="24"/>
    </location>
</feature>
<feature type="binding site" evidence="7">
    <location>
        <position position="14"/>
    </location>
    <ligand>
        <name>Zn(2+)</name>
        <dbReference type="ChEBI" id="CHEBI:29105"/>
    </ligand>
</feature>
<dbReference type="GO" id="GO:0046872">
    <property type="term" value="F:metal ion binding"/>
    <property type="evidence" value="ECO:0007669"/>
    <property type="project" value="UniProtKB-KW"/>
</dbReference>
<organism evidence="8 9">
    <name type="scientific">Candidatus Falkowbacteria bacterium RIFOXYA2_FULL_38_12</name>
    <dbReference type="NCBI Taxonomy" id="1797993"/>
    <lineage>
        <taxon>Bacteria</taxon>
        <taxon>Candidatus Falkowiibacteriota</taxon>
    </lineage>
</organism>
<evidence type="ECO:0000256" key="5">
    <source>
        <dbReference type="PIRNR" id="PIRNR006113"/>
    </source>
</evidence>
<dbReference type="EC" id="4.-.-.-" evidence="5"/>
<dbReference type="GO" id="GO:0070497">
    <property type="term" value="F:6-carboxytetrahydropterin synthase activity"/>
    <property type="evidence" value="ECO:0007669"/>
    <property type="project" value="UniProtKB-EC"/>
</dbReference>
<reference evidence="8 9" key="1">
    <citation type="journal article" date="2016" name="Nat. Commun.">
        <title>Thousands of microbial genomes shed light on interconnected biogeochemical processes in an aquifer system.</title>
        <authorList>
            <person name="Anantharaman K."/>
            <person name="Brown C.T."/>
            <person name="Hug L.A."/>
            <person name="Sharon I."/>
            <person name="Castelle C.J."/>
            <person name="Probst A.J."/>
            <person name="Thomas B.C."/>
            <person name="Singh A."/>
            <person name="Wilkins M.J."/>
            <person name="Karaoz U."/>
            <person name="Brodie E.L."/>
            <person name="Williams K.H."/>
            <person name="Hubbard S.S."/>
            <person name="Banfield J.F."/>
        </authorList>
    </citation>
    <scope>NUCLEOTIDE SEQUENCE [LARGE SCALE GENOMIC DNA]</scope>
</reference>
<evidence type="ECO:0000256" key="4">
    <source>
        <dbReference type="ARBA" id="ARBA00048807"/>
    </source>
</evidence>
<comment type="catalytic activity">
    <reaction evidence="4 5">
        <text>7,8-dihydroneopterin 3'-triphosphate + H2O = 6-carboxy-5,6,7,8-tetrahydropterin + triphosphate + acetaldehyde + 2 H(+)</text>
        <dbReference type="Rhea" id="RHEA:27966"/>
        <dbReference type="ChEBI" id="CHEBI:15343"/>
        <dbReference type="ChEBI" id="CHEBI:15377"/>
        <dbReference type="ChEBI" id="CHEBI:15378"/>
        <dbReference type="ChEBI" id="CHEBI:18036"/>
        <dbReference type="ChEBI" id="CHEBI:58462"/>
        <dbReference type="ChEBI" id="CHEBI:61032"/>
        <dbReference type="EC" id="4.1.2.50"/>
    </reaction>
</comment>
<comment type="caution">
    <text evidence="8">The sequence shown here is derived from an EMBL/GenBank/DDBJ whole genome shotgun (WGS) entry which is preliminary data.</text>
</comment>
<keyword evidence="5 7" id="KW-0862">Zinc</keyword>
<dbReference type="Proteomes" id="UP000177407">
    <property type="component" value="Unassembled WGS sequence"/>
</dbReference>
<comment type="cofactor">
    <cofactor evidence="5 7">
        <name>Zn(2+)</name>
        <dbReference type="ChEBI" id="CHEBI:29105"/>
    </cofactor>
    <text evidence="5 7">Binds 1 zinc ion per subunit.</text>
</comment>
<dbReference type="Pfam" id="PF01242">
    <property type="entry name" value="PTPS"/>
    <property type="match status" value="1"/>
</dbReference>
<accession>A0A1F5S412</accession>
<evidence type="ECO:0000256" key="7">
    <source>
        <dbReference type="PIRSR" id="PIRSR006113-2"/>
    </source>
</evidence>
<sequence length="116" mass="13559">MYILKLKTGFSAAHQLTNAYDEKCNASIHGHNWKVLVEIKTEKLINNMVIDFKKIKEIIDELDHKNLNEVLDFEPTAELIAKYIYDKLVDFLLKNKKIEIIVTVWEADNASITYFE</sequence>
<comment type="similarity">
    <text evidence="2 5">Belongs to the PTPS family. QueD subfamily.</text>
</comment>
<dbReference type="InterPro" id="IPR007115">
    <property type="entry name" value="6-PTP_synth/QueD"/>
</dbReference>
<feature type="binding site" evidence="7">
    <location>
        <position position="29"/>
    </location>
    <ligand>
        <name>Zn(2+)</name>
        <dbReference type="ChEBI" id="CHEBI:29105"/>
    </ligand>
</feature>
<keyword evidence="5 7" id="KW-0479">Metal-binding</keyword>
<evidence type="ECO:0000256" key="6">
    <source>
        <dbReference type="PIRSR" id="PIRSR006113-1"/>
    </source>
</evidence>
<dbReference type="PIRSF" id="PIRSF006113">
    <property type="entry name" value="PTP_synth"/>
    <property type="match status" value="1"/>
</dbReference>
<evidence type="ECO:0000256" key="1">
    <source>
        <dbReference type="ARBA" id="ARBA00005061"/>
    </source>
</evidence>
<evidence type="ECO:0000313" key="8">
    <source>
        <dbReference type="EMBL" id="OGF21425.1"/>
    </source>
</evidence>
<dbReference type="UniPathway" id="UPA00391"/>
<keyword evidence="5" id="KW-0671">Queuosine biosynthesis</keyword>
<name>A0A1F5S412_9BACT</name>
<evidence type="ECO:0000313" key="9">
    <source>
        <dbReference type="Proteomes" id="UP000177407"/>
    </source>
</evidence>
<dbReference type="GO" id="GO:0008616">
    <property type="term" value="P:tRNA queuosine(34) biosynthetic process"/>
    <property type="evidence" value="ECO:0007669"/>
    <property type="project" value="UniProtKB-KW"/>
</dbReference>
<dbReference type="InterPro" id="IPR038418">
    <property type="entry name" value="6-PTP_synth/QueD_sf"/>
</dbReference>
<keyword evidence="5" id="KW-0456">Lyase</keyword>
<proteinExistence type="inferred from homology"/>
<dbReference type="AlphaFoldDB" id="A0A1F5S412"/>
<dbReference type="PANTHER" id="PTHR12589">
    <property type="entry name" value="PYRUVOYL TETRAHYDROBIOPTERIN SYNTHASE"/>
    <property type="match status" value="1"/>
</dbReference>
<evidence type="ECO:0000256" key="2">
    <source>
        <dbReference type="ARBA" id="ARBA00008900"/>
    </source>
</evidence>
<feature type="active site" description="Charge relay system" evidence="6">
    <location>
        <position position="64"/>
    </location>
</feature>
<dbReference type="Gene3D" id="3.30.479.10">
    <property type="entry name" value="6-pyruvoyl tetrahydropterin synthase/QueD"/>
    <property type="match status" value="1"/>
</dbReference>
<dbReference type="EMBL" id="MFGA01000006">
    <property type="protein sequence ID" value="OGF21425.1"/>
    <property type="molecule type" value="Genomic_DNA"/>
</dbReference>
<feature type="binding site" evidence="7">
    <location>
        <position position="31"/>
    </location>
    <ligand>
        <name>Zn(2+)</name>
        <dbReference type="ChEBI" id="CHEBI:29105"/>
    </ligand>
</feature>
<comment type="pathway">
    <text evidence="1 5">Purine metabolism; 7-cyano-7-deazaguanine biosynthesis.</text>
</comment>